<feature type="transmembrane region" description="Helical" evidence="1">
    <location>
        <begin position="130"/>
        <end position="157"/>
    </location>
</feature>
<organism evidence="2 3">
    <name type="scientific">Lasiosphaeria miniovina</name>
    <dbReference type="NCBI Taxonomy" id="1954250"/>
    <lineage>
        <taxon>Eukaryota</taxon>
        <taxon>Fungi</taxon>
        <taxon>Dikarya</taxon>
        <taxon>Ascomycota</taxon>
        <taxon>Pezizomycotina</taxon>
        <taxon>Sordariomycetes</taxon>
        <taxon>Sordariomycetidae</taxon>
        <taxon>Sordariales</taxon>
        <taxon>Lasiosphaeriaceae</taxon>
        <taxon>Lasiosphaeria</taxon>
    </lineage>
</organism>
<evidence type="ECO:0000313" key="3">
    <source>
        <dbReference type="Proteomes" id="UP001172101"/>
    </source>
</evidence>
<name>A0AA39ZT46_9PEZI</name>
<keyword evidence="3" id="KW-1185">Reference proteome</keyword>
<gene>
    <name evidence="2" type="ORF">B0T26DRAFT_729946</name>
</gene>
<keyword evidence="1" id="KW-0472">Membrane</keyword>
<reference evidence="2" key="1">
    <citation type="submission" date="2023-06" db="EMBL/GenBank/DDBJ databases">
        <title>Genome-scale phylogeny and comparative genomics of the fungal order Sordariales.</title>
        <authorList>
            <consortium name="Lawrence Berkeley National Laboratory"/>
            <person name="Hensen N."/>
            <person name="Bonometti L."/>
            <person name="Westerberg I."/>
            <person name="Brannstrom I.O."/>
            <person name="Guillou S."/>
            <person name="Cros-Aarteil S."/>
            <person name="Calhoun S."/>
            <person name="Haridas S."/>
            <person name="Kuo A."/>
            <person name="Mondo S."/>
            <person name="Pangilinan J."/>
            <person name="Riley R."/>
            <person name="LaButti K."/>
            <person name="Andreopoulos B."/>
            <person name="Lipzen A."/>
            <person name="Chen C."/>
            <person name="Yanf M."/>
            <person name="Daum C."/>
            <person name="Ng V."/>
            <person name="Clum A."/>
            <person name="Steindorff A."/>
            <person name="Ohm R."/>
            <person name="Martin F."/>
            <person name="Silar P."/>
            <person name="Natvig D."/>
            <person name="Lalanne C."/>
            <person name="Gautier V."/>
            <person name="Ament-velasquez S.L."/>
            <person name="Kruys A."/>
            <person name="Hutchinson M.I."/>
            <person name="Powell A.J."/>
            <person name="Barry K."/>
            <person name="Miller A.N."/>
            <person name="Grigoriev I.V."/>
            <person name="Debuchy R."/>
            <person name="Gladieux P."/>
            <person name="Thoren M.H."/>
            <person name="Johannesson H."/>
        </authorList>
    </citation>
    <scope>NUCLEOTIDE SEQUENCE</scope>
    <source>
        <strain evidence="2">SMH2392-1A</strain>
    </source>
</reference>
<protein>
    <submittedName>
        <fullName evidence="2">Uncharacterized protein</fullName>
    </submittedName>
</protein>
<accession>A0AA39ZT46</accession>
<proteinExistence type="predicted"/>
<evidence type="ECO:0000313" key="2">
    <source>
        <dbReference type="EMBL" id="KAK0703150.1"/>
    </source>
</evidence>
<dbReference type="RefSeq" id="XP_060290009.1">
    <property type="nucleotide sequence ID" value="XM_060442993.1"/>
</dbReference>
<dbReference type="Proteomes" id="UP001172101">
    <property type="component" value="Unassembled WGS sequence"/>
</dbReference>
<dbReference type="GeneID" id="85326263"/>
<comment type="caution">
    <text evidence="2">The sequence shown here is derived from an EMBL/GenBank/DDBJ whole genome shotgun (WGS) entry which is preliminary data.</text>
</comment>
<dbReference type="EMBL" id="JAUIRO010000008">
    <property type="protein sequence ID" value="KAK0703150.1"/>
    <property type="molecule type" value="Genomic_DNA"/>
</dbReference>
<feature type="transmembrane region" description="Helical" evidence="1">
    <location>
        <begin position="95"/>
        <end position="123"/>
    </location>
</feature>
<dbReference type="AlphaFoldDB" id="A0AA39ZT46"/>
<keyword evidence="1" id="KW-1133">Transmembrane helix</keyword>
<evidence type="ECO:0000256" key="1">
    <source>
        <dbReference type="SAM" id="Phobius"/>
    </source>
</evidence>
<keyword evidence="1" id="KW-0812">Transmembrane</keyword>
<sequence length="216" mass="22607">MAPQVAPRWWWETRDAVWGCVRSVWSAWSAAGGRGVAGGRHAAGGTRRAIDFIALLWAAGCERLLRGCWLSCLGGLLSCSGAPLDLLSLGYRVWAAMWCLLCDVCCVVAGRTLLLATVLATVLWTGGCRVVAGCCVSVVAGVVLLLAAVLAAVGWLGARSCGGCVACVVRRAAGLSGLVGERLSLAGRGVVFAGCYGRCRCQRFTQIRADMGPYLI</sequence>